<evidence type="ECO:0000313" key="3">
    <source>
        <dbReference type="Proteomes" id="UP000507962"/>
    </source>
</evidence>
<dbReference type="SUPFAM" id="SSF88874">
    <property type="entry name" value="Receptor-binding domain of short tail fibre protein gp12"/>
    <property type="match status" value="1"/>
</dbReference>
<dbReference type="Gene3D" id="3.90.1340.10">
    <property type="entry name" value="Phage tail collar domain"/>
    <property type="match status" value="1"/>
</dbReference>
<gene>
    <name evidence="2" type="ORF">MSL71_37630</name>
</gene>
<dbReference type="Pfam" id="PF07484">
    <property type="entry name" value="Collar"/>
    <property type="match status" value="1"/>
</dbReference>
<dbReference type="InterPro" id="IPR011083">
    <property type="entry name" value="Phage_tail_collar_dom"/>
</dbReference>
<organism evidence="2 3">
    <name type="scientific">Desulfoluna butyratoxydans</name>
    <dbReference type="NCBI Taxonomy" id="231438"/>
    <lineage>
        <taxon>Bacteria</taxon>
        <taxon>Pseudomonadati</taxon>
        <taxon>Thermodesulfobacteriota</taxon>
        <taxon>Desulfobacteria</taxon>
        <taxon>Desulfobacterales</taxon>
        <taxon>Desulfolunaceae</taxon>
        <taxon>Desulfoluna</taxon>
    </lineage>
</organism>
<keyword evidence="3" id="KW-1185">Reference proteome</keyword>
<dbReference type="RefSeq" id="WP_180143400.1">
    <property type="nucleotide sequence ID" value="NZ_CAADHO010000007.1"/>
</dbReference>
<dbReference type="AlphaFoldDB" id="A0A4U8YQJ6"/>
<sequence>MSEPFIGEIRLFTGNYAPRYWALCNGAILSVSQHTSLFAVLGSYFGGNGRTTFALPDMKDRAVIGTGMGPGLSDRRIGFTGGQFTAGIAQNQMPLHSHDVDVNAGILFHAGTENGVNHEPEEGNYIAVSFGDETGTQVNWYSETDDDLVQLGGVKTSGSTTVLNTGGGLAHINEQPGLGVNFIIALEGIFPTRS</sequence>
<evidence type="ECO:0000259" key="1">
    <source>
        <dbReference type="Pfam" id="PF07484"/>
    </source>
</evidence>
<name>A0A4U8YQJ6_9BACT</name>
<dbReference type="Proteomes" id="UP000507962">
    <property type="component" value="Unassembled WGS sequence"/>
</dbReference>
<proteinExistence type="predicted"/>
<dbReference type="EMBL" id="CAADHO010000007">
    <property type="protein sequence ID" value="VFQ46100.1"/>
    <property type="molecule type" value="Genomic_DNA"/>
</dbReference>
<reference evidence="2 3" key="1">
    <citation type="submission" date="2019-03" db="EMBL/GenBank/DDBJ databases">
        <authorList>
            <person name="Nijsse B."/>
        </authorList>
    </citation>
    <scope>NUCLEOTIDE SEQUENCE [LARGE SCALE GENOMIC DNA]</scope>
    <source>
        <strain evidence="2">Desulfoluna butyratoxydans MSL71</strain>
    </source>
</reference>
<feature type="domain" description="Phage tail collar" evidence="1">
    <location>
        <begin position="7"/>
        <end position="62"/>
    </location>
</feature>
<evidence type="ECO:0000313" key="2">
    <source>
        <dbReference type="EMBL" id="VFQ46100.1"/>
    </source>
</evidence>
<dbReference type="InterPro" id="IPR037053">
    <property type="entry name" value="Phage_tail_collar_dom_sf"/>
</dbReference>
<accession>A0A4U8YQJ6</accession>
<protein>
    <submittedName>
        <fullName evidence="2">Phage tail collar domain</fullName>
    </submittedName>
</protein>